<sequence>MQFFHLLSFVVVASYAAALPQPAGLSEKYSNSVDTTLASGLEARSYQPGLNSYKESAVLTSLKRRDDSELDSTQPIVTIFEKTVKYFFSDSDLSSKNLSSTIDRVGDGDFVFFENGELAGNKIGGTIGNMMGKYFRRATYVSTVLRNWSHKVAPDIVKFIKSSLGDEEYSKVEPGWLKTSRKLGFDFDEEVNEVIAATKNILEEVGFVIENIQRIDKSFQRTFDNRRRFILNLSELLGKFGAGKVIQEYLADVAESVARFCRKQEAIYDVIIHGFILLSFQ</sequence>
<dbReference type="Proteomes" id="UP001648503">
    <property type="component" value="Unassembled WGS sequence"/>
</dbReference>
<gene>
    <name evidence="2" type="ORF">BASA50_007414</name>
</gene>
<keyword evidence="1" id="KW-0732">Signal</keyword>
<dbReference type="EMBL" id="JAFCIX010000357">
    <property type="protein sequence ID" value="KAH6593207.1"/>
    <property type="molecule type" value="Genomic_DNA"/>
</dbReference>
<reference evidence="2 3" key="1">
    <citation type="submission" date="2021-02" db="EMBL/GenBank/DDBJ databases">
        <title>Variation within the Batrachochytrium salamandrivorans European outbreak.</title>
        <authorList>
            <person name="Kelly M."/>
            <person name="Pasmans F."/>
            <person name="Shea T.P."/>
            <person name="Munoz J.F."/>
            <person name="Carranza S."/>
            <person name="Cuomo C.A."/>
            <person name="Martel A."/>
        </authorList>
    </citation>
    <scope>NUCLEOTIDE SEQUENCE [LARGE SCALE GENOMIC DNA]</scope>
    <source>
        <strain evidence="2 3">AMFP18/2</strain>
    </source>
</reference>
<keyword evidence="3" id="KW-1185">Reference proteome</keyword>
<accession>A0ABQ8F6R2</accession>
<evidence type="ECO:0000256" key="1">
    <source>
        <dbReference type="SAM" id="SignalP"/>
    </source>
</evidence>
<proteinExistence type="predicted"/>
<comment type="caution">
    <text evidence="2">The sequence shown here is derived from an EMBL/GenBank/DDBJ whole genome shotgun (WGS) entry which is preliminary data.</text>
</comment>
<feature type="chain" id="PRO_5045749675" evidence="1">
    <location>
        <begin position="19"/>
        <end position="281"/>
    </location>
</feature>
<feature type="signal peptide" evidence="1">
    <location>
        <begin position="1"/>
        <end position="18"/>
    </location>
</feature>
<name>A0ABQ8F6R2_9FUNG</name>
<organism evidence="2 3">
    <name type="scientific">Batrachochytrium salamandrivorans</name>
    <dbReference type="NCBI Taxonomy" id="1357716"/>
    <lineage>
        <taxon>Eukaryota</taxon>
        <taxon>Fungi</taxon>
        <taxon>Fungi incertae sedis</taxon>
        <taxon>Chytridiomycota</taxon>
        <taxon>Chytridiomycota incertae sedis</taxon>
        <taxon>Chytridiomycetes</taxon>
        <taxon>Rhizophydiales</taxon>
        <taxon>Rhizophydiales incertae sedis</taxon>
        <taxon>Batrachochytrium</taxon>
    </lineage>
</organism>
<evidence type="ECO:0000313" key="3">
    <source>
        <dbReference type="Proteomes" id="UP001648503"/>
    </source>
</evidence>
<evidence type="ECO:0000313" key="2">
    <source>
        <dbReference type="EMBL" id="KAH6593207.1"/>
    </source>
</evidence>
<protein>
    <submittedName>
        <fullName evidence="2">Uncharacterized protein</fullName>
    </submittedName>
</protein>